<keyword evidence="4 8" id="KW-0456">Lyase</keyword>
<evidence type="ECO:0000256" key="8">
    <source>
        <dbReference type="RuleBase" id="RU003738"/>
    </source>
</evidence>
<keyword evidence="12" id="KW-1185">Reference proteome</keyword>
<dbReference type="InterPro" id="IPR022653">
    <property type="entry name" value="De-COase2_pyr-phos_BS"/>
</dbReference>
<dbReference type="PRINTS" id="PR01181">
    <property type="entry name" value="DAPDCRBXLASE"/>
</dbReference>
<dbReference type="Gene3D" id="2.40.37.10">
    <property type="entry name" value="Lyase, Ornithine Decarboxylase, Chain A, domain 1"/>
    <property type="match status" value="1"/>
</dbReference>
<gene>
    <name evidence="11" type="primary">lysA</name>
    <name evidence="11" type="ORF">IRJ16_03580</name>
</gene>
<feature type="domain" description="Orn/DAP/Arg decarboxylase 2 C-terminal" evidence="9">
    <location>
        <begin position="18"/>
        <end position="370"/>
    </location>
</feature>
<dbReference type="Pfam" id="PF02784">
    <property type="entry name" value="Orn_Arg_deC_N"/>
    <property type="match status" value="1"/>
</dbReference>
<keyword evidence="3 6" id="KW-0663">Pyridoxal phosphate</keyword>
<dbReference type="EC" id="4.1.1.20" evidence="5 8"/>
<dbReference type="Proteomes" id="UP000622475">
    <property type="component" value="Unassembled WGS sequence"/>
</dbReference>
<dbReference type="Gene3D" id="3.20.20.10">
    <property type="entry name" value="Alanine racemase"/>
    <property type="match status" value="1"/>
</dbReference>
<evidence type="ECO:0000256" key="1">
    <source>
        <dbReference type="ARBA" id="ARBA00001933"/>
    </source>
</evidence>
<dbReference type="Pfam" id="PF00278">
    <property type="entry name" value="Orn_DAP_Arg_deC"/>
    <property type="match status" value="1"/>
</dbReference>
<dbReference type="InterPro" id="IPR002986">
    <property type="entry name" value="DAP_deCOOHase_LysA"/>
</dbReference>
<dbReference type="EMBL" id="JADFFL010000001">
    <property type="protein sequence ID" value="MBE9660953.1"/>
    <property type="molecule type" value="Genomic_DNA"/>
</dbReference>
<sequence length="393" mass="43704">MFNTDTVARFNDLETPFYYYDLNLLKQTLQACYDASSKYNFHVHYAMKANFDPKVLAAIQSFGFGADSVSGNEVKAAIDNGFGAGKVVFAGVGKSDKEINYALDADIFCFNVESVQELGVINDLAKAKGKTAKVAIRINPNVDAHTHKFITTGLDENKFGVDIWQLPSVIEALRATTNIEFLGIHFHIGSQITDMEVFKTLCVKVNELDQWFNDQGFAINVLNVGGGLGVDYYRPDINAIPDFEAYFKIFAENLTVKEGQEVHFELGRALVAQCSSLISRVLFVKNGQHKNFLILDAGMTDLIRPMLYQAYHQIDNISSDHGPSNMDHGQKVMIKYDVVGPICESTDRFREDVLLPESVRGDIVAVRTAGAYGAVMISNYNLRDRVPSVYSVE</sequence>
<evidence type="ECO:0000313" key="12">
    <source>
        <dbReference type="Proteomes" id="UP000622475"/>
    </source>
</evidence>
<dbReference type="InterPro" id="IPR009006">
    <property type="entry name" value="Ala_racemase/Decarboxylase_C"/>
</dbReference>
<dbReference type="InterPro" id="IPR022657">
    <property type="entry name" value="De-COase2_CS"/>
</dbReference>
<dbReference type="GO" id="GO:0009089">
    <property type="term" value="P:lysine biosynthetic process via diaminopimelate"/>
    <property type="evidence" value="ECO:0007669"/>
    <property type="project" value="UniProtKB-UniRule"/>
</dbReference>
<accession>A0A929KW19</accession>
<comment type="caution">
    <text evidence="11">The sequence shown here is derived from an EMBL/GenBank/DDBJ whole genome shotgun (WGS) entry which is preliminary data.</text>
</comment>
<proteinExistence type="inferred from homology"/>
<organism evidence="11 12">
    <name type="scientific">Mucilaginibacter myungsuensis</name>
    <dbReference type="NCBI Taxonomy" id="649104"/>
    <lineage>
        <taxon>Bacteria</taxon>
        <taxon>Pseudomonadati</taxon>
        <taxon>Bacteroidota</taxon>
        <taxon>Sphingobacteriia</taxon>
        <taxon>Sphingobacteriales</taxon>
        <taxon>Sphingobacteriaceae</taxon>
        <taxon>Mucilaginibacter</taxon>
    </lineage>
</organism>
<dbReference type="PANTHER" id="PTHR43727:SF2">
    <property type="entry name" value="GROUP IV DECARBOXYLASE"/>
    <property type="match status" value="1"/>
</dbReference>
<dbReference type="InterPro" id="IPR022643">
    <property type="entry name" value="De-COase2_C"/>
</dbReference>
<keyword evidence="2 8" id="KW-0210">Decarboxylase</keyword>
<dbReference type="NCBIfam" id="TIGR01048">
    <property type="entry name" value="lysA"/>
    <property type="match status" value="1"/>
</dbReference>
<comment type="catalytic activity">
    <reaction evidence="8">
        <text>meso-2,6-diaminopimelate + H(+) = L-lysine + CO2</text>
        <dbReference type="Rhea" id="RHEA:15101"/>
        <dbReference type="ChEBI" id="CHEBI:15378"/>
        <dbReference type="ChEBI" id="CHEBI:16526"/>
        <dbReference type="ChEBI" id="CHEBI:32551"/>
        <dbReference type="ChEBI" id="CHEBI:57791"/>
        <dbReference type="EC" id="4.1.1.20"/>
    </reaction>
</comment>
<evidence type="ECO:0000256" key="5">
    <source>
        <dbReference type="NCBIfam" id="TIGR01048"/>
    </source>
</evidence>
<evidence type="ECO:0000259" key="9">
    <source>
        <dbReference type="Pfam" id="PF00278"/>
    </source>
</evidence>
<keyword evidence="8" id="KW-0457">Lysine biosynthesis</keyword>
<keyword evidence="8" id="KW-0028">Amino-acid biosynthesis</keyword>
<comment type="similarity">
    <text evidence="7">Belongs to the Orn/Lys/Arg decarboxylase class-II family.</text>
</comment>
<dbReference type="SUPFAM" id="SSF51419">
    <property type="entry name" value="PLP-binding barrel"/>
    <property type="match status" value="1"/>
</dbReference>
<feature type="domain" description="Orn/DAP/Arg decarboxylase 2 N-terminal" evidence="10">
    <location>
        <begin position="40"/>
        <end position="272"/>
    </location>
</feature>
<dbReference type="SUPFAM" id="SSF50621">
    <property type="entry name" value="Alanine racemase C-terminal domain-like"/>
    <property type="match status" value="1"/>
</dbReference>
<evidence type="ECO:0000256" key="6">
    <source>
        <dbReference type="PIRSR" id="PIRSR600183-50"/>
    </source>
</evidence>
<evidence type="ECO:0000259" key="10">
    <source>
        <dbReference type="Pfam" id="PF02784"/>
    </source>
</evidence>
<evidence type="ECO:0000313" key="11">
    <source>
        <dbReference type="EMBL" id="MBE9660953.1"/>
    </source>
</evidence>
<dbReference type="PRINTS" id="PR01179">
    <property type="entry name" value="ODADCRBXLASE"/>
</dbReference>
<dbReference type="RefSeq" id="WP_194110138.1">
    <property type="nucleotide sequence ID" value="NZ_JADFFL010000001.1"/>
</dbReference>
<feature type="modified residue" description="N6-(pyridoxal phosphate)lysine" evidence="6">
    <location>
        <position position="48"/>
    </location>
</feature>
<dbReference type="CDD" id="cd06828">
    <property type="entry name" value="PLPDE_III_DapDC"/>
    <property type="match status" value="1"/>
</dbReference>
<evidence type="ECO:0000256" key="3">
    <source>
        <dbReference type="ARBA" id="ARBA00022898"/>
    </source>
</evidence>
<dbReference type="InterPro" id="IPR000183">
    <property type="entry name" value="Orn/DAP/Arg_de-COase"/>
</dbReference>
<feature type="active site" description="Proton donor" evidence="6">
    <location>
        <position position="343"/>
    </location>
</feature>
<protein>
    <recommendedName>
        <fullName evidence="5 8">Diaminopimelate decarboxylase</fullName>
        <ecNumber evidence="5 8">4.1.1.20</ecNumber>
    </recommendedName>
</protein>
<dbReference type="InterPro" id="IPR029066">
    <property type="entry name" value="PLP-binding_barrel"/>
</dbReference>
<dbReference type="GO" id="GO:0008836">
    <property type="term" value="F:diaminopimelate decarboxylase activity"/>
    <property type="evidence" value="ECO:0007669"/>
    <property type="project" value="UniProtKB-UniRule"/>
</dbReference>
<dbReference type="PROSITE" id="PS00878">
    <property type="entry name" value="ODR_DC_2_1"/>
    <property type="match status" value="1"/>
</dbReference>
<dbReference type="InterPro" id="IPR022644">
    <property type="entry name" value="De-COase2_N"/>
</dbReference>
<evidence type="ECO:0000256" key="2">
    <source>
        <dbReference type="ARBA" id="ARBA00022793"/>
    </source>
</evidence>
<name>A0A929KW19_9SPHI</name>
<dbReference type="PANTHER" id="PTHR43727">
    <property type="entry name" value="DIAMINOPIMELATE DECARBOXYLASE"/>
    <property type="match status" value="1"/>
</dbReference>
<evidence type="ECO:0000256" key="4">
    <source>
        <dbReference type="ARBA" id="ARBA00023239"/>
    </source>
</evidence>
<dbReference type="FunFam" id="3.20.20.10:FF:000003">
    <property type="entry name" value="Diaminopimelate decarboxylase"/>
    <property type="match status" value="1"/>
</dbReference>
<dbReference type="AlphaFoldDB" id="A0A929KW19"/>
<dbReference type="PROSITE" id="PS00879">
    <property type="entry name" value="ODR_DC_2_2"/>
    <property type="match status" value="1"/>
</dbReference>
<comment type="cofactor">
    <cofactor evidence="1 6 8">
        <name>pyridoxal 5'-phosphate</name>
        <dbReference type="ChEBI" id="CHEBI:597326"/>
    </cofactor>
</comment>
<reference evidence="11" key="1">
    <citation type="submission" date="2020-10" db="EMBL/GenBank/DDBJ databases">
        <title>Mucilaginibacter mali sp. nov., isolated from rhizosphere soil of apple orchard.</title>
        <authorList>
            <person name="Lee J.-S."/>
            <person name="Kim H.S."/>
            <person name="Kim J.-S."/>
        </authorList>
    </citation>
    <scope>NUCLEOTIDE SEQUENCE</scope>
    <source>
        <strain evidence="11">KCTC 22746</strain>
    </source>
</reference>
<evidence type="ECO:0000256" key="7">
    <source>
        <dbReference type="RuleBase" id="RU003737"/>
    </source>
</evidence>
<comment type="pathway">
    <text evidence="8">Amino-acid biosynthesis; L-lysine biosynthesis via DAP pathway; L-lysine from DL-2,6-diaminopimelate: step 1/1.</text>
</comment>